<dbReference type="Proteomes" id="UP001057279">
    <property type="component" value="Linkage Group LG04"/>
</dbReference>
<proteinExistence type="predicted"/>
<evidence type="ECO:0000313" key="1">
    <source>
        <dbReference type="EMBL" id="KAI4585456.1"/>
    </source>
</evidence>
<sequence>MSEEPSSSQYRPGGLEFQLPPTSYQTSDSYDPGPAGLFFHIVRLFVHIVQPNAFPEDILRKTIQKKFDPSKEYDKIIYYEIGIIICAALGLLFVVLMPLVGFFFCLCRCCNKCGGEMHQRQKRSGPFLKKCYTISLLVICVFIRQVEPWTTADIGIIYGFAANQYMRTRVEETRKLSDSNFNDLRTLLNVVPGQIDYILDQFTHPKEKAFDDLDNINSLVGDGIYEHLKPKVLPVLKDIKDLAKDMKANRDTLVQANTVLTDVKHSSAFLRTSLRDVKTSMEQTLTDPQCSFPAVAPTCNSIRKSLSVLDDSANFDHLPSLDGHITQLDGLLQTDLSSLVQKANESLSNIPEEVQNQTRDFITEFKKTLNSIQSDVKNISTKIPIQKTLSSFVRYINNSEDYILHYLPTMEECDSYSGAGFSFFFSWIVMTIVVLTFVAGGNMEKLVCEPYRNKKLFQVLDTPYLLNEDWKYYLSGLVLNKPDVNLTFEQVYSDCKENKGLYATLKLDHIYNVSEQLNITKTERSPTRVNLTSFANDIQRKANQLSTMNKQMKTLHYRTSGLKVRVSTTIFFLNSTQDFLTSQLSKIVVEESKQFGSKIISYFEWYLQWVEMTITQQFAACKPAATAVDSAVNVFLCSYIVDPLNLFWFGMGKATMLLLPAVIFAVKLAKYFRRMYSEDVYEDDPVNNRVKKKRINFLCSNIMKSKTIKCSEVHAIADVSSFYILSKETKGSHQAEGMRTHGLTLLSLLLLAVLMLLAEAKKEGRKRHGSKASTEESHALGKPGKEPRSQPTKHPIKGKFVTPDHADCRWAVTKQEEGIVLKVECTQQDNTFSCFFTGNPTSCLELHKSSVYWKQIGRNLRSQKVICGDAKSVLKTRVCRKKFPESNLKLVNSTLIRIKKPSQELMEPSPMDTVEVTTSSNPEKTQTMTTKGPQCEDEDLENQRKAAQEYCGEVWGSLCRFFLSMVQGSSC</sequence>
<protein>
    <submittedName>
        <fullName evidence="1">Uncharacterized protein</fullName>
    </submittedName>
</protein>
<reference evidence="1" key="1">
    <citation type="submission" date="2022-03" db="EMBL/GenBank/DDBJ databases">
        <title>Genomic analyses of argali, domestic sheep and their hybrids provide insights into chromosomal evolution, heterosis and genetic basis of agronomic traits.</title>
        <authorList>
            <person name="Li M."/>
        </authorList>
    </citation>
    <scope>NUCLEOTIDE SEQUENCE</scope>
    <source>
        <strain evidence="1">F1 hybrid</strain>
    </source>
</reference>
<comment type="caution">
    <text evidence="1">The sequence shown here is derived from an EMBL/GenBank/DDBJ whole genome shotgun (WGS) entry which is preliminary data.</text>
</comment>
<accession>A0ACB9V7M9</accession>
<gene>
    <name evidence="1" type="ORF">MJG53_005690</name>
</gene>
<evidence type="ECO:0000313" key="2">
    <source>
        <dbReference type="Proteomes" id="UP001057279"/>
    </source>
</evidence>
<name>A0ACB9V7M9_9CETA</name>
<organism evidence="1 2">
    <name type="scientific">Ovis ammon polii x Ovis aries</name>
    <dbReference type="NCBI Taxonomy" id="2918886"/>
    <lineage>
        <taxon>Eukaryota</taxon>
        <taxon>Metazoa</taxon>
        <taxon>Chordata</taxon>
        <taxon>Craniata</taxon>
        <taxon>Vertebrata</taxon>
        <taxon>Euteleostomi</taxon>
        <taxon>Mammalia</taxon>
        <taxon>Eutheria</taxon>
        <taxon>Laurasiatheria</taxon>
        <taxon>Artiodactyla</taxon>
        <taxon>Ruminantia</taxon>
        <taxon>Pecora</taxon>
        <taxon>Bovidae</taxon>
        <taxon>Caprinae</taxon>
        <taxon>Ovis</taxon>
    </lineage>
</organism>
<keyword evidence="2" id="KW-1185">Reference proteome</keyword>
<dbReference type="EMBL" id="CM043029">
    <property type="protein sequence ID" value="KAI4585456.1"/>
    <property type="molecule type" value="Genomic_DNA"/>
</dbReference>